<evidence type="ECO:0000256" key="2">
    <source>
        <dbReference type="ARBA" id="ARBA00009699"/>
    </source>
</evidence>
<dbReference type="Proteomes" id="UP000188318">
    <property type="component" value="Unassembled WGS sequence"/>
</dbReference>
<dbReference type="OMA" id="MVVESNW"/>
<accession>A0A1R3RXL6</accession>
<keyword evidence="6" id="KW-0325">Glycoprotein</keyword>
<feature type="region of interest" description="Disordered" evidence="8">
    <location>
        <begin position="509"/>
        <end position="544"/>
    </location>
</feature>
<keyword evidence="9" id="KW-0812">Transmembrane</keyword>
<feature type="chain" id="PRO_5013340190" description="mannan endo-1,6-alpha-mannosidase" evidence="10">
    <location>
        <begin position="24"/>
        <end position="551"/>
    </location>
</feature>
<evidence type="ECO:0000256" key="8">
    <source>
        <dbReference type="SAM" id="MobiDB-lite"/>
    </source>
</evidence>
<dbReference type="SUPFAM" id="SSF48208">
    <property type="entry name" value="Six-hairpin glycosidases"/>
    <property type="match status" value="1"/>
</dbReference>
<dbReference type="CDD" id="cd12087">
    <property type="entry name" value="TM_EGFR-like"/>
    <property type="match status" value="1"/>
</dbReference>
<reference evidence="12" key="1">
    <citation type="journal article" date="2017" name="Genome Biol.">
        <title>Comparative genomics reveals high biological diversity and specific adaptations in the industrially and medically important fungal genus Aspergillus.</title>
        <authorList>
            <person name="de Vries R.P."/>
            <person name="Riley R."/>
            <person name="Wiebenga A."/>
            <person name="Aguilar-Osorio G."/>
            <person name="Amillis S."/>
            <person name="Uchima C.A."/>
            <person name="Anderluh G."/>
            <person name="Asadollahi M."/>
            <person name="Askin M."/>
            <person name="Barry K."/>
            <person name="Battaglia E."/>
            <person name="Bayram O."/>
            <person name="Benocci T."/>
            <person name="Braus-Stromeyer S.A."/>
            <person name="Caldana C."/>
            <person name="Canovas D."/>
            <person name="Cerqueira G.C."/>
            <person name="Chen F."/>
            <person name="Chen W."/>
            <person name="Choi C."/>
            <person name="Clum A."/>
            <person name="Dos Santos R.A."/>
            <person name="Damasio A.R."/>
            <person name="Diallinas G."/>
            <person name="Emri T."/>
            <person name="Fekete E."/>
            <person name="Flipphi M."/>
            <person name="Freyberg S."/>
            <person name="Gallo A."/>
            <person name="Gournas C."/>
            <person name="Habgood R."/>
            <person name="Hainaut M."/>
            <person name="Harispe M.L."/>
            <person name="Henrissat B."/>
            <person name="Hilden K.S."/>
            <person name="Hope R."/>
            <person name="Hossain A."/>
            <person name="Karabika E."/>
            <person name="Karaffa L."/>
            <person name="Karanyi Z."/>
            <person name="Krasevec N."/>
            <person name="Kuo A."/>
            <person name="Kusch H."/>
            <person name="LaButti K."/>
            <person name="Lagendijk E.L."/>
            <person name="Lapidus A."/>
            <person name="Levasseur A."/>
            <person name="Lindquist E."/>
            <person name="Lipzen A."/>
            <person name="Logrieco A.F."/>
            <person name="MacCabe A."/>
            <person name="Maekelae M.R."/>
            <person name="Malavazi I."/>
            <person name="Melin P."/>
            <person name="Meyer V."/>
            <person name="Mielnichuk N."/>
            <person name="Miskei M."/>
            <person name="Molnar A.P."/>
            <person name="Mule G."/>
            <person name="Ngan C.Y."/>
            <person name="Orejas M."/>
            <person name="Orosz E."/>
            <person name="Ouedraogo J.P."/>
            <person name="Overkamp K.M."/>
            <person name="Park H.-S."/>
            <person name="Perrone G."/>
            <person name="Piumi F."/>
            <person name="Punt P.J."/>
            <person name="Ram A.F."/>
            <person name="Ramon A."/>
            <person name="Rauscher S."/>
            <person name="Record E."/>
            <person name="Riano-Pachon D.M."/>
            <person name="Robert V."/>
            <person name="Roehrig J."/>
            <person name="Ruller R."/>
            <person name="Salamov A."/>
            <person name="Salih N.S."/>
            <person name="Samson R.A."/>
            <person name="Sandor E."/>
            <person name="Sanguinetti M."/>
            <person name="Schuetze T."/>
            <person name="Sepcic K."/>
            <person name="Shelest E."/>
            <person name="Sherlock G."/>
            <person name="Sophianopoulou V."/>
            <person name="Squina F.M."/>
            <person name="Sun H."/>
            <person name="Susca A."/>
            <person name="Todd R.B."/>
            <person name="Tsang A."/>
            <person name="Unkles S.E."/>
            <person name="van de Wiele N."/>
            <person name="van Rossen-Uffink D."/>
            <person name="Oliveira J.V."/>
            <person name="Vesth T.C."/>
            <person name="Visser J."/>
            <person name="Yu J.-H."/>
            <person name="Zhou M."/>
            <person name="Andersen M.R."/>
            <person name="Archer D.B."/>
            <person name="Baker S.E."/>
            <person name="Benoit I."/>
            <person name="Brakhage A.A."/>
            <person name="Braus G.H."/>
            <person name="Fischer R."/>
            <person name="Frisvad J.C."/>
            <person name="Goldman G.H."/>
            <person name="Houbraken J."/>
            <person name="Oakley B."/>
            <person name="Pocsi I."/>
            <person name="Scazzocchio C."/>
            <person name="Seiboth B."/>
            <person name="vanKuyk P.A."/>
            <person name="Wortman J."/>
            <person name="Dyer P.S."/>
            <person name="Grigoriev I.V."/>
        </authorList>
    </citation>
    <scope>NUCLEOTIDE SEQUENCE [LARGE SCALE GENOMIC DNA]</scope>
    <source>
        <strain evidence="12">ITEM 5010</strain>
    </source>
</reference>
<evidence type="ECO:0000256" key="4">
    <source>
        <dbReference type="ARBA" id="ARBA00022729"/>
    </source>
</evidence>
<feature type="signal peptide" evidence="10">
    <location>
        <begin position="1"/>
        <end position="23"/>
    </location>
</feature>
<evidence type="ECO:0000256" key="10">
    <source>
        <dbReference type="SAM" id="SignalP"/>
    </source>
</evidence>
<evidence type="ECO:0000313" key="11">
    <source>
        <dbReference type="EMBL" id="OOF99187.1"/>
    </source>
</evidence>
<evidence type="ECO:0000256" key="7">
    <source>
        <dbReference type="ARBA" id="ARBA00023295"/>
    </source>
</evidence>
<feature type="compositionally biased region" description="Gly residues" evidence="8">
    <location>
        <begin position="427"/>
        <end position="440"/>
    </location>
</feature>
<dbReference type="GO" id="GO:0009272">
    <property type="term" value="P:fungal-type cell wall biogenesis"/>
    <property type="evidence" value="ECO:0007669"/>
    <property type="project" value="TreeGrafter"/>
</dbReference>
<evidence type="ECO:0000256" key="1">
    <source>
        <dbReference type="ARBA" id="ARBA00001452"/>
    </source>
</evidence>
<dbReference type="VEuPathDB" id="FungiDB:ASPCADRAFT_2613"/>
<dbReference type="PANTHER" id="PTHR12145">
    <property type="entry name" value="MANNAN ENDO-1,6-ALPHA-MANNOSIDASE DCW1"/>
    <property type="match status" value="1"/>
</dbReference>
<dbReference type="Pfam" id="PF03663">
    <property type="entry name" value="Glyco_hydro_76"/>
    <property type="match status" value="1"/>
</dbReference>
<comment type="similarity">
    <text evidence="2">Belongs to the glycosyl hydrolase 76 family.</text>
</comment>
<dbReference type="Gene3D" id="1.50.10.20">
    <property type="match status" value="1"/>
</dbReference>
<evidence type="ECO:0000256" key="9">
    <source>
        <dbReference type="SAM" id="Phobius"/>
    </source>
</evidence>
<keyword evidence="9" id="KW-1133">Transmembrane helix</keyword>
<dbReference type="GO" id="GO:0008496">
    <property type="term" value="F:mannan endo-1,6-alpha-mannosidase activity"/>
    <property type="evidence" value="ECO:0007669"/>
    <property type="project" value="UniProtKB-EC"/>
</dbReference>
<dbReference type="InterPro" id="IPR014480">
    <property type="entry name" value="Mannan-1_6-alpha_mannosidase"/>
</dbReference>
<evidence type="ECO:0000313" key="12">
    <source>
        <dbReference type="Proteomes" id="UP000188318"/>
    </source>
</evidence>
<gene>
    <name evidence="11" type="ORF">ASPCADRAFT_2613</name>
</gene>
<dbReference type="InterPro" id="IPR005198">
    <property type="entry name" value="Glyco_hydro_76"/>
</dbReference>
<keyword evidence="5 11" id="KW-0378">Hydrolase</keyword>
<organism evidence="11 12">
    <name type="scientific">Aspergillus carbonarius (strain ITEM 5010)</name>
    <dbReference type="NCBI Taxonomy" id="602072"/>
    <lineage>
        <taxon>Eukaryota</taxon>
        <taxon>Fungi</taxon>
        <taxon>Dikarya</taxon>
        <taxon>Ascomycota</taxon>
        <taxon>Pezizomycotina</taxon>
        <taxon>Eurotiomycetes</taxon>
        <taxon>Eurotiomycetidae</taxon>
        <taxon>Eurotiales</taxon>
        <taxon>Aspergillaceae</taxon>
        <taxon>Aspergillus</taxon>
        <taxon>Aspergillus subgen. Circumdati</taxon>
    </lineage>
</organism>
<feature type="region of interest" description="Disordered" evidence="8">
    <location>
        <begin position="417"/>
        <end position="440"/>
    </location>
</feature>
<evidence type="ECO:0000256" key="3">
    <source>
        <dbReference type="ARBA" id="ARBA00012350"/>
    </source>
</evidence>
<keyword evidence="12" id="KW-1185">Reference proteome</keyword>
<dbReference type="OrthoDB" id="4312517at2759"/>
<keyword evidence="9" id="KW-0472">Membrane</keyword>
<comment type="catalytic activity">
    <reaction evidence="1">
        <text>Random hydrolysis of (1-&gt;6)-alpha-D-mannosidic linkages in unbranched (1-&gt;6)-mannans.</text>
        <dbReference type="EC" id="3.2.1.101"/>
    </reaction>
</comment>
<dbReference type="AlphaFoldDB" id="A0A1R3RXL6"/>
<dbReference type="EMBL" id="KV907495">
    <property type="protein sequence ID" value="OOF99187.1"/>
    <property type="molecule type" value="Genomic_DNA"/>
</dbReference>
<dbReference type="InterPro" id="IPR008928">
    <property type="entry name" value="6-hairpin_glycosidase_sf"/>
</dbReference>
<feature type="transmembrane region" description="Helical" evidence="9">
    <location>
        <begin position="447"/>
        <end position="469"/>
    </location>
</feature>
<keyword evidence="7" id="KW-0326">Glycosidase</keyword>
<dbReference type="EC" id="3.2.1.101" evidence="3"/>
<dbReference type="GO" id="GO:0016052">
    <property type="term" value="P:carbohydrate catabolic process"/>
    <property type="evidence" value="ECO:0007669"/>
    <property type="project" value="InterPro"/>
</dbReference>
<keyword evidence="4 10" id="KW-0732">Signal</keyword>
<feature type="compositionally biased region" description="Low complexity" evidence="8">
    <location>
        <begin position="417"/>
        <end position="426"/>
    </location>
</feature>
<evidence type="ECO:0000256" key="5">
    <source>
        <dbReference type="ARBA" id="ARBA00022801"/>
    </source>
</evidence>
<proteinExistence type="inferred from homology"/>
<dbReference type="STRING" id="602072.A0A1R3RXL6"/>
<protein>
    <recommendedName>
        <fullName evidence="3">mannan endo-1,6-alpha-mannosidase</fullName>
        <ecNumber evidence="3">3.2.1.101</ecNumber>
    </recommendedName>
</protein>
<dbReference type="PANTHER" id="PTHR12145:SF37">
    <property type="entry name" value="MANNAN ENDO-1,6-ALPHA-MANNOSIDASE"/>
    <property type="match status" value="1"/>
</dbReference>
<name>A0A1R3RXL6_ASPC5</name>
<evidence type="ECO:0000256" key="6">
    <source>
        <dbReference type="ARBA" id="ARBA00023180"/>
    </source>
</evidence>
<sequence>MLHLGWRGALVGLLLGSPTRVSALELNINDTQSMQDAATVTVYNTLSNSSISGNVNPVYGDDNQWLYNSSTVEAWLYSTLIPFWNITGNDTYNDLITKRMYSKVDLELGTGWDESNNDTNMNHAAWALAAVTAAEMGFPADSSKKSWLTYAEQAEGTLSSTWGFSTVCGGGLESQNDDLSLYNASVKDAVSNGEYFQLASRLAYLTSGDDQTGYASDASTVWDWSVSSDMVVESNWTINFMVTNTTTGGNCTAYYGTRIEYTYPYGLYLSGAAYMYNVTGAAMWKTRAEGLLNTTLSMFVDDGVIVERGLNENPDLGWAGDILIDDDEYALKGLLASCLAVTTRFLPDTIDTIEPLLRSTAKAVAKQCSGMSNGTVCGSDWTDATYDQNPNFFSSMSAVNAFTANLLMAQNSVSANTSGSSTSGTSSGTGSGTGHGGSSSGLSGGDIAGIVVGSVAGVALIAAALFFIFRKRKAAAGGAGGAVPEEHTATDSKGNYQAAEVEPNEIAELPQGAASYTFAEMDTDTGMASPPPQELPPQELQKAKTIRYELA</sequence>